<protein>
    <submittedName>
        <fullName evidence="2">6-aminohexanoate hydrolase</fullName>
    </submittedName>
</protein>
<dbReference type="InterPro" id="IPR001466">
    <property type="entry name" value="Beta-lactam-related"/>
</dbReference>
<dbReference type="AlphaFoldDB" id="A0A2P7BAV7"/>
<dbReference type="EMBL" id="PGGM01000006">
    <property type="protein sequence ID" value="PSH63605.1"/>
    <property type="molecule type" value="Genomic_DNA"/>
</dbReference>
<accession>A0A2P7BAV7</accession>
<sequence length="355" mass="38311">MKNSPLKIDRRAFLLASVAGAAYTLARQPALSQSTAAAASFDAGAVDDIVGQAALLPALHTFIVSRQGKIQMQRTFRGPPADRPVNVKSVSKTIIATLVGIAIDRKIFDGLDQPIAPLLADKLPRNADPRLQRVTIGNLLSMQAGLERTSGPNYGSWVESSDWVRYALSREFVDEPGGGMLYSTGNSHLLSALLTAKTRRSTLQNARDWLGKPLDISIPPWPRDPQGIYFGGNDMLLSPRAMLIFGEMFLNAGQSDGQQIVPKSWIEESWKPRTSSPFTGDSYGLGWFVSSAAGGQPVYYAWGYGGQMIYVVPHASLVVVMTSDPGAPSGRSGYVRQLHDLVSQRIVPAAEALNG</sequence>
<dbReference type="Gene3D" id="3.40.710.10">
    <property type="entry name" value="DD-peptidase/beta-lactamase superfamily"/>
    <property type="match status" value="1"/>
</dbReference>
<comment type="caution">
    <text evidence="2">The sequence shown here is derived from an EMBL/GenBank/DDBJ whole genome shotgun (WGS) entry which is preliminary data.</text>
</comment>
<dbReference type="Proteomes" id="UP000241764">
    <property type="component" value="Unassembled WGS sequence"/>
</dbReference>
<dbReference type="InterPro" id="IPR050789">
    <property type="entry name" value="Diverse_Enzym_Activities"/>
</dbReference>
<dbReference type="PROSITE" id="PS51318">
    <property type="entry name" value="TAT"/>
    <property type="match status" value="1"/>
</dbReference>
<organism evidence="2 3">
    <name type="scientific">Phyllobacterium sophorae</name>
    <dbReference type="NCBI Taxonomy" id="1520277"/>
    <lineage>
        <taxon>Bacteria</taxon>
        <taxon>Pseudomonadati</taxon>
        <taxon>Pseudomonadota</taxon>
        <taxon>Alphaproteobacteria</taxon>
        <taxon>Hyphomicrobiales</taxon>
        <taxon>Phyllobacteriaceae</taxon>
        <taxon>Phyllobacterium</taxon>
    </lineage>
</organism>
<evidence type="ECO:0000313" key="3">
    <source>
        <dbReference type="Proteomes" id="UP000241764"/>
    </source>
</evidence>
<evidence type="ECO:0000259" key="1">
    <source>
        <dbReference type="Pfam" id="PF00144"/>
    </source>
</evidence>
<dbReference type="SUPFAM" id="SSF56601">
    <property type="entry name" value="beta-lactamase/transpeptidase-like"/>
    <property type="match status" value="1"/>
</dbReference>
<feature type="domain" description="Beta-lactamase-related" evidence="1">
    <location>
        <begin position="63"/>
        <end position="323"/>
    </location>
</feature>
<dbReference type="GO" id="GO:0016787">
    <property type="term" value="F:hydrolase activity"/>
    <property type="evidence" value="ECO:0007669"/>
    <property type="project" value="UniProtKB-KW"/>
</dbReference>
<name>A0A2P7BAV7_9HYPH</name>
<keyword evidence="3" id="KW-1185">Reference proteome</keyword>
<keyword evidence="2" id="KW-0378">Hydrolase</keyword>
<dbReference type="PANTHER" id="PTHR43283:SF7">
    <property type="entry name" value="BETA-LACTAMASE-RELATED DOMAIN-CONTAINING PROTEIN"/>
    <property type="match status" value="1"/>
</dbReference>
<dbReference type="OrthoDB" id="9814204at2"/>
<reference evidence="3" key="1">
    <citation type="submission" date="2017-11" db="EMBL/GenBank/DDBJ databases">
        <authorList>
            <person name="Kuznetsova I."/>
            <person name="Sazanova A."/>
            <person name="Chirak E."/>
            <person name="Safronova V."/>
            <person name="Willems A."/>
        </authorList>
    </citation>
    <scope>NUCLEOTIDE SEQUENCE [LARGE SCALE GENOMIC DNA]</scope>
    <source>
        <strain evidence="3">CCBAU 03422</strain>
    </source>
</reference>
<dbReference type="InterPro" id="IPR012338">
    <property type="entry name" value="Beta-lactam/transpept-like"/>
</dbReference>
<proteinExistence type="predicted"/>
<gene>
    <name evidence="2" type="ORF">CU103_15230</name>
</gene>
<dbReference type="Pfam" id="PF00144">
    <property type="entry name" value="Beta-lactamase"/>
    <property type="match status" value="1"/>
</dbReference>
<evidence type="ECO:0000313" key="2">
    <source>
        <dbReference type="EMBL" id="PSH63605.1"/>
    </source>
</evidence>
<dbReference type="InterPro" id="IPR006311">
    <property type="entry name" value="TAT_signal"/>
</dbReference>
<dbReference type="PANTHER" id="PTHR43283">
    <property type="entry name" value="BETA-LACTAMASE-RELATED"/>
    <property type="match status" value="1"/>
</dbReference>